<dbReference type="GO" id="GO:0016757">
    <property type="term" value="F:glycosyltransferase activity"/>
    <property type="evidence" value="ECO:0007669"/>
    <property type="project" value="UniProtKB-KW"/>
</dbReference>
<sequence length="279" mass="32194">MDKLVSIIIPCYNDASFIEQAIDSAFSQTYANKEIIVVDDGSNTETKNIIKSVQSKIDILITQQNKGVCIARNNAIERAKGEYILTLDADDFFEPSFLEKAVDILNKRSNVGMVTCYVNVITVKNNTSYVLKPSGTNDTEPLYYNNSMGSCLYRKSIWQEVEGYDENLKEGFEDWEFNIAISKKGWMVHVIAEILFNYRIKPTSRNQSAKNYQKKIRRYVFLKHSDIAETNFEKTLDFFLDEIEMLRRLIHAQQNTASFRIGHFFVKLGKPILSIFKKK</sequence>
<keyword evidence="5" id="KW-1185">Reference proteome</keyword>
<proteinExistence type="predicted"/>
<dbReference type="InterPro" id="IPR001173">
    <property type="entry name" value="Glyco_trans_2-like"/>
</dbReference>
<protein>
    <submittedName>
        <fullName evidence="2">Glycosyltransferase</fullName>
        <ecNumber evidence="2">2.4.-.-</ecNumber>
    </submittedName>
</protein>
<dbReference type="PANTHER" id="PTHR43685:SF2">
    <property type="entry name" value="GLYCOSYLTRANSFERASE 2-LIKE DOMAIN-CONTAINING PROTEIN"/>
    <property type="match status" value="1"/>
</dbReference>
<dbReference type="Proteomes" id="UP001390963">
    <property type="component" value="Unassembled WGS sequence"/>
</dbReference>
<feature type="domain" description="Glycosyltransferase 2-like" evidence="1">
    <location>
        <begin position="6"/>
        <end position="137"/>
    </location>
</feature>
<dbReference type="InterPro" id="IPR050834">
    <property type="entry name" value="Glycosyltransf_2"/>
</dbReference>
<dbReference type="Pfam" id="PF00535">
    <property type="entry name" value="Glycos_transf_2"/>
    <property type="match status" value="1"/>
</dbReference>
<evidence type="ECO:0000313" key="2">
    <source>
        <dbReference type="EMBL" id="MEM0518345.1"/>
    </source>
</evidence>
<dbReference type="EMBL" id="JAZBJM010000004">
    <property type="protein sequence ID" value="MEM0518345.1"/>
    <property type="molecule type" value="Genomic_DNA"/>
</dbReference>
<dbReference type="Gene3D" id="3.90.550.10">
    <property type="entry name" value="Spore Coat Polysaccharide Biosynthesis Protein SpsA, Chain A"/>
    <property type="match status" value="1"/>
</dbReference>
<dbReference type="EMBL" id="JBANCF010000008">
    <property type="protein sequence ID" value="MEM0573913.1"/>
    <property type="molecule type" value="Genomic_DNA"/>
</dbReference>
<evidence type="ECO:0000313" key="5">
    <source>
        <dbReference type="Proteomes" id="UP001390963"/>
    </source>
</evidence>
<evidence type="ECO:0000313" key="4">
    <source>
        <dbReference type="Proteomes" id="UP001388259"/>
    </source>
</evidence>
<dbReference type="PANTHER" id="PTHR43685">
    <property type="entry name" value="GLYCOSYLTRANSFERASE"/>
    <property type="match status" value="1"/>
</dbReference>
<dbReference type="SUPFAM" id="SSF53448">
    <property type="entry name" value="Nucleotide-diphospho-sugar transferases"/>
    <property type="match status" value="1"/>
</dbReference>
<evidence type="ECO:0000259" key="1">
    <source>
        <dbReference type="Pfam" id="PF00535"/>
    </source>
</evidence>
<dbReference type="EC" id="2.4.-.-" evidence="2"/>
<evidence type="ECO:0000313" key="3">
    <source>
        <dbReference type="EMBL" id="MEM0573913.1"/>
    </source>
</evidence>
<name>A0AB35YSU8_9FLAO</name>
<dbReference type="InterPro" id="IPR029044">
    <property type="entry name" value="Nucleotide-diphossugar_trans"/>
</dbReference>
<comment type="caution">
    <text evidence="2">The sequence shown here is derived from an EMBL/GenBank/DDBJ whole genome shotgun (WGS) entry which is preliminary data.</text>
</comment>
<dbReference type="AlphaFoldDB" id="A0AB35YSU8"/>
<organism evidence="2 4">
    <name type="scientific">Aequorivita flava</name>
    <dbReference type="NCBI Taxonomy" id="3114371"/>
    <lineage>
        <taxon>Bacteria</taxon>
        <taxon>Pseudomonadati</taxon>
        <taxon>Bacteroidota</taxon>
        <taxon>Flavobacteriia</taxon>
        <taxon>Flavobacteriales</taxon>
        <taxon>Flavobacteriaceae</taxon>
        <taxon>Aequorivita</taxon>
    </lineage>
</organism>
<keyword evidence="2" id="KW-0328">Glycosyltransferase</keyword>
<dbReference type="Proteomes" id="UP001388259">
    <property type="component" value="Unassembled WGS sequence"/>
</dbReference>
<dbReference type="RefSeq" id="WP_342687254.1">
    <property type="nucleotide sequence ID" value="NZ_JAZBJM010000004.1"/>
</dbReference>
<gene>
    <name evidence="3" type="ORF">VZD24_10315</name>
    <name evidence="2" type="ORF">VZD85_08285</name>
</gene>
<accession>A0AB35YSU8</accession>
<reference evidence="2 5" key="1">
    <citation type="submission" date="2024-01" db="EMBL/GenBank/DDBJ databases">
        <title>Aequorivita flavus sp. nov., isolated from deep-sea sediment.</title>
        <authorList>
            <person name="Chen X."/>
        </authorList>
    </citation>
    <scope>NUCLEOTIDE SEQUENCE</scope>
    <source>
        <strain evidence="2">MCCC 1A16923</strain>
        <strain evidence="3 5">MCCC 1A16935</strain>
    </source>
</reference>
<keyword evidence="2" id="KW-0808">Transferase</keyword>